<proteinExistence type="predicted"/>
<reference evidence="2 3" key="1">
    <citation type="submission" date="2022-05" db="EMBL/GenBank/DDBJ databases">
        <title>Streptomyces sp. nov. RY43-2 isolated from soil of a peat swamp forest.</title>
        <authorList>
            <person name="Kanchanasin P."/>
            <person name="Tanasupawat S."/>
            <person name="Phongsopitanun W."/>
        </authorList>
    </citation>
    <scope>NUCLEOTIDE SEQUENCE [LARGE SCALE GENOMIC DNA]</scope>
    <source>
        <strain evidence="2 3">RY43-2</strain>
    </source>
</reference>
<dbReference type="EMBL" id="JAMWMR010000049">
    <property type="protein sequence ID" value="MCN9244824.1"/>
    <property type="molecule type" value="Genomic_DNA"/>
</dbReference>
<dbReference type="Proteomes" id="UP001523219">
    <property type="component" value="Unassembled WGS sequence"/>
</dbReference>
<accession>A0ABT0ZML5</accession>
<evidence type="ECO:0000256" key="1">
    <source>
        <dbReference type="SAM" id="SignalP"/>
    </source>
</evidence>
<gene>
    <name evidence="2" type="ORF">NGF19_29275</name>
</gene>
<name>A0ABT0ZML5_9ACTN</name>
<evidence type="ECO:0008006" key="4">
    <source>
        <dbReference type="Google" id="ProtNLM"/>
    </source>
</evidence>
<dbReference type="Gene3D" id="2.60.20.10">
    <property type="entry name" value="Crystallins"/>
    <property type="match status" value="1"/>
</dbReference>
<comment type="caution">
    <text evidence="2">The sequence shown here is derived from an EMBL/GenBank/DDBJ whole genome shotgun (WGS) entry which is preliminary data.</text>
</comment>
<organism evidence="2 3">
    <name type="scientific">Streptomyces macrolidinus</name>
    <dbReference type="NCBI Taxonomy" id="2952607"/>
    <lineage>
        <taxon>Bacteria</taxon>
        <taxon>Bacillati</taxon>
        <taxon>Actinomycetota</taxon>
        <taxon>Actinomycetes</taxon>
        <taxon>Kitasatosporales</taxon>
        <taxon>Streptomycetaceae</taxon>
        <taxon>Streptomyces</taxon>
    </lineage>
</organism>
<keyword evidence="1" id="KW-0732">Signal</keyword>
<sequence length="139" mass="15011">MRKLTRLLLAAGASALLLAGTPIAAQAEPHPVQEAASPFAADGKFHIYRDAGYKNECAASSGNVSDYRNLGCNDQVSSVINSGYPGNFDDVWMYKDAGYTGSRRGIYNGVGIIDLQWFAYDDGAPMNDTMSSHKWTNLP</sequence>
<protein>
    <recommendedName>
        <fullName evidence="4">Secreted protein</fullName>
    </recommendedName>
</protein>
<evidence type="ECO:0000313" key="3">
    <source>
        <dbReference type="Proteomes" id="UP001523219"/>
    </source>
</evidence>
<keyword evidence="3" id="KW-1185">Reference proteome</keyword>
<feature type="chain" id="PRO_5045877885" description="Secreted protein" evidence="1">
    <location>
        <begin position="28"/>
        <end position="139"/>
    </location>
</feature>
<feature type="signal peptide" evidence="1">
    <location>
        <begin position="1"/>
        <end position="27"/>
    </location>
</feature>
<evidence type="ECO:0000313" key="2">
    <source>
        <dbReference type="EMBL" id="MCN9244824.1"/>
    </source>
</evidence>
<dbReference type="RefSeq" id="WP_252428776.1">
    <property type="nucleotide sequence ID" value="NZ_JAMWMR010000049.1"/>
</dbReference>